<dbReference type="InterPro" id="IPR002035">
    <property type="entry name" value="VWF_A"/>
</dbReference>
<feature type="domain" description="VWFA" evidence="1">
    <location>
        <begin position="29"/>
        <end position="89"/>
    </location>
</feature>
<dbReference type="AlphaFoldDB" id="A0A3G2R8W6"/>
<dbReference type="Pfam" id="PF00092">
    <property type="entry name" value="VWA"/>
    <property type="match status" value="1"/>
</dbReference>
<organism evidence="3 4">
    <name type="scientific">Biomaibacter acetigenes</name>
    <dbReference type="NCBI Taxonomy" id="2316383"/>
    <lineage>
        <taxon>Bacteria</taxon>
        <taxon>Bacillati</taxon>
        <taxon>Bacillota</taxon>
        <taxon>Clostridia</taxon>
        <taxon>Thermosediminibacterales</taxon>
        <taxon>Tepidanaerobacteraceae</taxon>
        <taxon>Biomaibacter</taxon>
    </lineage>
</organism>
<dbReference type="Gene3D" id="3.40.50.410">
    <property type="entry name" value="von Willebrand factor, type A domain"/>
    <property type="match status" value="1"/>
</dbReference>
<evidence type="ECO:0000259" key="1">
    <source>
        <dbReference type="Pfam" id="PF00092"/>
    </source>
</evidence>
<evidence type="ECO:0000313" key="3">
    <source>
        <dbReference type="EMBL" id="AYO31886.1"/>
    </source>
</evidence>
<feature type="domain" description="VWFA" evidence="2">
    <location>
        <begin position="159"/>
        <end position="251"/>
    </location>
</feature>
<gene>
    <name evidence="3" type="ORF">D2962_15870</name>
</gene>
<keyword evidence="4" id="KW-1185">Reference proteome</keyword>
<dbReference type="KEGG" id="bacg:D2962_15870"/>
<dbReference type="InterPro" id="IPR036465">
    <property type="entry name" value="vWFA_dom_sf"/>
</dbReference>
<dbReference type="Proteomes" id="UP000280960">
    <property type="component" value="Chromosome"/>
</dbReference>
<evidence type="ECO:0000313" key="4">
    <source>
        <dbReference type="Proteomes" id="UP000280960"/>
    </source>
</evidence>
<reference evidence="3 4" key="1">
    <citation type="submission" date="2018-10" db="EMBL/GenBank/DDBJ databases">
        <authorList>
            <person name="Zhang X."/>
        </authorList>
    </citation>
    <scope>NUCLEOTIDE SEQUENCE [LARGE SCALE GENOMIC DNA]</scope>
    <source>
        <strain evidence="3 4">SK-G1</strain>
    </source>
</reference>
<protein>
    <submittedName>
        <fullName evidence="3">VWA domain-containing protein</fullName>
    </submittedName>
</protein>
<sequence length="260" mass="27897">MNKVPGIFMANTGDNVISSIFLFFEEVIMKKSYLKQIILITDGCSNVGGDPSNAAAFCHERGIIVNTIGICKQGSAGAREVESIARAGGGEFQIVELQELSESVTMVTHKSTLNTIRSLVSRELEKSFGKGLQDLAPEKRDDVVKIIEKMEDDIPLKCLILLDTSGSMAEKLPAAKDSAVNLVKSLSVRKSGGLVAVVTFPGPSGRFTCLESDFTNDEKQLNTMILKPSAGGATPTAYALKDAAGLFEKESLAWEGEYVV</sequence>
<dbReference type="SUPFAM" id="SSF53300">
    <property type="entry name" value="vWA-like"/>
    <property type="match status" value="2"/>
</dbReference>
<evidence type="ECO:0000259" key="2">
    <source>
        <dbReference type="Pfam" id="PF13519"/>
    </source>
</evidence>
<proteinExistence type="predicted"/>
<name>A0A3G2R8W6_9FIRM</name>
<dbReference type="Pfam" id="PF13519">
    <property type="entry name" value="VWA_2"/>
    <property type="match status" value="1"/>
</dbReference>
<dbReference type="EMBL" id="CP033169">
    <property type="protein sequence ID" value="AYO31886.1"/>
    <property type="molecule type" value="Genomic_DNA"/>
</dbReference>
<dbReference type="CDD" id="cd00198">
    <property type="entry name" value="vWFA"/>
    <property type="match status" value="1"/>
</dbReference>
<accession>A0A3G2R8W6</accession>